<evidence type="ECO:0000259" key="2">
    <source>
        <dbReference type="Pfam" id="PF01494"/>
    </source>
</evidence>
<dbReference type="PANTHER" id="PTHR43476">
    <property type="entry name" value="3-(3-HYDROXY-PHENYL)PROPIONATE/3-HYDROXYCINNAMIC ACID HYDROXYLASE"/>
    <property type="match status" value="1"/>
</dbReference>
<comment type="caution">
    <text evidence="3">The sequence shown here is derived from an EMBL/GenBank/DDBJ whole genome shotgun (WGS) entry which is preliminary data.</text>
</comment>
<dbReference type="NCBIfam" id="NF004834">
    <property type="entry name" value="PRK06185.1-3"/>
    <property type="match status" value="1"/>
</dbReference>
<proteinExistence type="predicted"/>
<accession>A0ABS4VYL3</accession>
<reference evidence="3 4" key="1">
    <citation type="submission" date="2021-03" db="EMBL/GenBank/DDBJ databases">
        <title>Sequencing the genomes of 1000 actinobacteria strains.</title>
        <authorList>
            <person name="Klenk H.-P."/>
        </authorList>
    </citation>
    <scope>NUCLEOTIDE SEQUENCE [LARGE SCALE GENOMIC DNA]</scope>
    <source>
        <strain evidence="3 4">DSM 45256</strain>
    </source>
</reference>
<protein>
    <submittedName>
        <fullName evidence="3">2-polyprenyl-6-methoxyphenol hydroxylase-like FAD-dependent oxidoreductase</fullName>
    </submittedName>
</protein>
<dbReference type="EMBL" id="JAGINU010000001">
    <property type="protein sequence ID" value="MBP2369043.1"/>
    <property type="molecule type" value="Genomic_DNA"/>
</dbReference>
<evidence type="ECO:0000313" key="4">
    <source>
        <dbReference type="Proteomes" id="UP001519295"/>
    </source>
</evidence>
<dbReference type="InterPro" id="IPR036188">
    <property type="entry name" value="FAD/NAD-bd_sf"/>
</dbReference>
<dbReference type="Proteomes" id="UP001519295">
    <property type="component" value="Unassembled WGS sequence"/>
</dbReference>
<dbReference type="Gene3D" id="3.50.50.60">
    <property type="entry name" value="FAD/NAD(P)-binding domain"/>
    <property type="match status" value="2"/>
</dbReference>
<name>A0ABS4VYL3_9PSEU</name>
<dbReference type="Pfam" id="PF01494">
    <property type="entry name" value="FAD_binding_3"/>
    <property type="match status" value="1"/>
</dbReference>
<dbReference type="InterPro" id="IPR050631">
    <property type="entry name" value="PheA/TfdB_FAD_monoxygenase"/>
</dbReference>
<feature type="domain" description="FAD-binding" evidence="2">
    <location>
        <begin position="4"/>
        <end position="353"/>
    </location>
</feature>
<dbReference type="RefSeq" id="WP_210030820.1">
    <property type="nucleotide sequence ID" value="NZ_JAGINU010000001.1"/>
</dbReference>
<dbReference type="SUPFAM" id="SSF51905">
    <property type="entry name" value="FAD/NAD(P)-binding domain"/>
    <property type="match status" value="1"/>
</dbReference>
<dbReference type="PANTHER" id="PTHR43476:SF5">
    <property type="entry name" value="FAD-DEPENDENT MONOOXYGENASE"/>
    <property type="match status" value="1"/>
</dbReference>
<sequence length="419" mass="45869">MERTTCCVVGGGPAGMMLGLLLARAGVEVTVLEKHGDFLRDFRGDTVHPTTLQLLDDLGLGERFAALPQSRVDEVALPGENGGLQRIGNLRLLSRVGVRHPYIALVPQWDLLDLLADAGRAEPAFHLRMDTRATSVIRENGRVVGVRYRTATGDGEHTDGEIRADLTVACDGRHSVLRTESGLPMTEFDVPFDTWWFRLPRHTQETHPALLPKVGRGRFAVVIPREGYFQIAYLARKGTDAQLRARGVEAFRADVAELIPEVADRVDELASMDDVKHLDVRLNRLRRWAVDGMLCIGDAAHAMSPIGGVGINLAIQDAVATATLLAAPLRRRAVTPRDLARVRNRRLVPTTLVQGLQRIMHANLAGPALAGELDGPPAPLIRLMRWVPALQIVPAYLVGVGFRPERAPGWARRTPATVV</sequence>
<organism evidence="3 4">
    <name type="scientific">Pseudonocardia parietis</name>
    <dbReference type="NCBI Taxonomy" id="570936"/>
    <lineage>
        <taxon>Bacteria</taxon>
        <taxon>Bacillati</taxon>
        <taxon>Actinomycetota</taxon>
        <taxon>Actinomycetes</taxon>
        <taxon>Pseudonocardiales</taxon>
        <taxon>Pseudonocardiaceae</taxon>
        <taxon>Pseudonocardia</taxon>
    </lineage>
</organism>
<dbReference type="PRINTS" id="PR00420">
    <property type="entry name" value="RNGMNOXGNASE"/>
</dbReference>
<evidence type="ECO:0000313" key="3">
    <source>
        <dbReference type="EMBL" id="MBP2369043.1"/>
    </source>
</evidence>
<keyword evidence="1" id="KW-0560">Oxidoreductase</keyword>
<evidence type="ECO:0000256" key="1">
    <source>
        <dbReference type="ARBA" id="ARBA00023002"/>
    </source>
</evidence>
<keyword evidence="4" id="KW-1185">Reference proteome</keyword>
<gene>
    <name evidence="3" type="ORF">JOF36_004739</name>
</gene>
<dbReference type="NCBIfam" id="NF004833">
    <property type="entry name" value="PRK06185.1-1"/>
    <property type="match status" value="1"/>
</dbReference>
<dbReference type="InterPro" id="IPR002938">
    <property type="entry name" value="FAD-bd"/>
</dbReference>